<evidence type="ECO:0000256" key="1">
    <source>
        <dbReference type="ARBA" id="ARBA00004651"/>
    </source>
</evidence>
<dbReference type="Pfam" id="PF01544">
    <property type="entry name" value="CorA"/>
    <property type="match status" value="1"/>
</dbReference>
<proteinExistence type="inferred from homology"/>
<name>A0A1H6TQY2_9BACT</name>
<protein>
    <recommendedName>
        <fullName evidence="8">Magnesium transport protein CorA</fullName>
    </recommendedName>
</protein>
<dbReference type="PANTHER" id="PTHR46494:SF1">
    <property type="entry name" value="CORA FAMILY METAL ION TRANSPORTER (EUROFUNG)"/>
    <property type="match status" value="1"/>
</dbReference>
<dbReference type="GO" id="GO:0005886">
    <property type="term" value="C:plasma membrane"/>
    <property type="evidence" value="ECO:0007669"/>
    <property type="project" value="UniProtKB-SubCell"/>
</dbReference>
<dbReference type="GO" id="GO:0000287">
    <property type="term" value="F:magnesium ion binding"/>
    <property type="evidence" value="ECO:0007669"/>
    <property type="project" value="TreeGrafter"/>
</dbReference>
<dbReference type="SUPFAM" id="SSF144083">
    <property type="entry name" value="Magnesium transport protein CorA, transmembrane region"/>
    <property type="match status" value="1"/>
</dbReference>
<comment type="subcellular location">
    <subcellularLocation>
        <location evidence="1">Cell membrane</location>
        <topology evidence="1">Multi-pass membrane protein</topology>
    </subcellularLocation>
    <subcellularLocation>
        <location evidence="8">Membrane</location>
        <topology evidence="8">Multi-pass membrane protein</topology>
    </subcellularLocation>
</comment>
<evidence type="ECO:0000256" key="6">
    <source>
        <dbReference type="ARBA" id="ARBA00022989"/>
    </source>
</evidence>
<dbReference type="SUPFAM" id="SSF143865">
    <property type="entry name" value="CorA soluble domain-like"/>
    <property type="match status" value="1"/>
</dbReference>
<keyword evidence="8" id="KW-0460">Magnesium</keyword>
<keyword evidence="7 8" id="KW-0472">Membrane</keyword>
<dbReference type="FunFam" id="1.20.58.340:FF:000012">
    <property type="entry name" value="Magnesium transport protein CorA"/>
    <property type="match status" value="1"/>
</dbReference>
<dbReference type="InterPro" id="IPR045861">
    <property type="entry name" value="CorA_cytoplasmic_dom"/>
</dbReference>
<evidence type="ECO:0000313" key="10">
    <source>
        <dbReference type="Proteomes" id="UP000199532"/>
    </source>
</evidence>
<organism evidence="9 10">
    <name type="scientific">Dyadobacter koreensis</name>
    <dbReference type="NCBI Taxonomy" id="408657"/>
    <lineage>
        <taxon>Bacteria</taxon>
        <taxon>Pseudomonadati</taxon>
        <taxon>Bacteroidota</taxon>
        <taxon>Cytophagia</taxon>
        <taxon>Cytophagales</taxon>
        <taxon>Spirosomataceae</taxon>
        <taxon>Dyadobacter</taxon>
    </lineage>
</organism>
<reference evidence="9 10" key="1">
    <citation type="submission" date="2016-10" db="EMBL/GenBank/DDBJ databases">
        <authorList>
            <person name="de Groot N.N."/>
        </authorList>
    </citation>
    <scope>NUCLEOTIDE SEQUENCE [LARGE SCALE GENOMIC DNA]</scope>
    <source>
        <strain evidence="9 10">DSM 19938</strain>
    </source>
</reference>
<keyword evidence="4 8" id="KW-1003">Cell membrane</keyword>
<dbReference type="InterPro" id="IPR002523">
    <property type="entry name" value="MgTranspt_CorA/ZnTranspt_ZntB"/>
</dbReference>
<dbReference type="EMBL" id="FNXY01000003">
    <property type="protein sequence ID" value="SEI78142.1"/>
    <property type="molecule type" value="Genomic_DNA"/>
</dbReference>
<evidence type="ECO:0000256" key="2">
    <source>
        <dbReference type="ARBA" id="ARBA00009765"/>
    </source>
</evidence>
<dbReference type="PANTHER" id="PTHR46494">
    <property type="entry name" value="CORA FAMILY METAL ION TRANSPORTER (EUROFUNG)"/>
    <property type="match status" value="1"/>
</dbReference>
<dbReference type="Gene3D" id="3.30.460.20">
    <property type="entry name" value="CorA soluble domain-like"/>
    <property type="match status" value="1"/>
</dbReference>
<evidence type="ECO:0000313" key="9">
    <source>
        <dbReference type="EMBL" id="SEI78142.1"/>
    </source>
</evidence>
<dbReference type="InterPro" id="IPR004488">
    <property type="entry name" value="Mg/Co-transport_prot_CorA"/>
</dbReference>
<comment type="similarity">
    <text evidence="2 8">Belongs to the CorA metal ion transporter (MIT) (TC 1.A.35) family.</text>
</comment>
<keyword evidence="8" id="KW-0406">Ion transport</keyword>
<evidence type="ECO:0000256" key="5">
    <source>
        <dbReference type="ARBA" id="ARBA00022692"/>
    </source>
</evidence>
<evidence type="ECO:0000256" key="4">
    <source>
        <dbReference type="ARBA" id="ARBA00022475"/>
    </source>
</evidence>
<dbReference type="AlphaFoldDB" id="A0A1H6TQY2"/>
<keyword evidence="5 8" id="KW-0812">Transmembrane</keyword>
<dbReference type="GO" id="GO:0050897">
    <property type="term" value="F:cobalt ion binding"/>
    <property type="evidence" value="ECO:0007669"/>
    <property type="project" value="TreeGrafter"/>
</dbReference>
<keyword evidence="10" id="KW-1185">Reference proteome</keyword>
<keyword evidence="6 8" id="KW-1133">Transmembrane helix</keyword>
<evidence type="ECO:0000256" key="7">
    <source>
        <dbReference type="ARBA" id="ARBA00023136"/>
    </source>
</evidence>
<evidence type="ECO:0000256" key="8">
    <source>
        <dbReference type="RuleBase" id="RU362010"/>
    </source>
</evidence>
<sequence length="359" mass="41493">MSKRKHRPKRENLLTSPGTLTYIGPDNELKTKIRKIQYSEKFYKNEAVTSLAECAANPSLEPHITWLDVDGIHETALVGKIGTLYHLHPLILEDIVNTEHKPKLEVYDTGYIFLTLKMLHVDSEEPLEISSEHVSFVTGKDYLISFQEERSDDIFNPVIERLNASVGKTRRNGTDYLVFALMDVIVDNYFLVLEKFGEKLDLVEESIISGSKRESLNDLYALKRELTFVRRAIWPLRDMINQLIREDNSLISKEVVPYYRDLYDHTMQALDTVDSYRELLASLADVHLSTISNRMNAVMKTLTIFSAIFMPLTFIVGVYGMNFENMPELKNPYGYYYTWGVMAIVTVGMILYFKAKKWM</sequence>
<dbReference type="NCBIfam" id="TIGR00383">
    <property type="entry name" value="corA"/>
    <property type="match status" value="1"/>
</dbReference>
<keyword evidence="3 8" id="KW-0813">Transport</keyword>
<dbReference type="OrthoDB" id="9803416at2"/>
<dbReference type="GO" id="GO:0015087">
    <property type="term" value="F:cobalt ion transmembrane transporter activity"/>
    <property type="evidence" value="ECO:0007669"/>
    <property type="project" value="UniProtKB-UniRule"/>
</dbReference>
<evidence type="ECO:0000256" key="3">
    <source>
        <dbReference type="ARBA" id="ARBA00022448"/>
    </source>
</evidence>
<dbReference type="Gene3D" id="1.20.58.340">
    <property type="entry name" value="Magnesium transport protein CorA, transmembrane region"/>
    <property type="match status" value="2"/>
</dbReference>
<dbReference type="InterPro" id="IPR045863">
    <property type="entry name" value="CorA_TM1_TM2"/>
</dbReference>
<dbReference type="GO" id="GO:0015095">
    <property type="term" value="F:magnesium ion transmembrane transporter activity"/>
    <property type="evidence" value="ECO:0007669"/>
    <property type="project" value="UniProtKB-UniRule"/>
</dbReference>
<dbReference type="RefSeq" id="WP_090335180.1">
    <property type="nucleotide sequence ID" value="NZ_FNXY01000003.1"/>
</dbReference>
<dbReference type="CDD" id="cd12828">
    <property type="entry name" value="TmCorA-like_1"/>
    <property type="match status" value="1"/>
</dbReference>
<comment type="function">
    <text evidence="8">Mediates influx of magnesium ions.</text>
</comment>
<feature type="transmembrane region" description="Helical" evidence="8">
    <location>
        <begin position="333"/>
        <end position="353"/>
    </location>
</feature>
<dbReference type="STRING" id="408657.SAMN04487995_2183"/>
<accession>A0A1H6TQY2</accession>
<gene>
    <name evidence="8" type="primary">corA</name>
    <name evidence="9" type="ORF">SAMN04487995_2183</name>
</gene>
<feature type="transmembrane region" description="Helical" evidence="8">
    <location>
        <begin position="302"/>
        <end position="321"/>
    </location>
</feature>
<dbReference type="Proteomes" id="UP000199532">
    <property type="component" value="Unassembled WGS sequence"/>
</dbReference>